<evidence type="ECO:0000313" key="3">
    <source>
        <dbReference type="Proteomes" id="UP000054928"/>
    </source>
</evidence>
<protein>
    <submittedName>
        <fullName evidence="2">Uncharacterized protein</fullName>
    </submittedName>
</protein>
<organism evidence="2 3">
    <name type="scientific">Plasmopara halstedii</name>
    <name type="common">Downy mildew of sunflower</name>
    <dbReference type="NCBI Taxonomy" id="4781"/>
    <lineage>
        <taxon>Eukaryota</taxon>
        <taxon>Sar</taxon>
        <taxon>Stramenopiles</taxon>
        <taxon>Oomycota</taxon>
        <taxon>Peronosporomycetes</taxon>
        <taxon>Peronosporales</taxon>
        <taxon>Peronosporaceae</taxon>
        <taxon>Plasmopara</taxon>
    </lineage>
</organism>
<dbReference type="GeneID" id="36396300"/>
<evidence type="ECO:0000313" key="2">
    <source>
        <dbReference type="EMBL" id="CEG44920.1"/>
    </source>
</evidence>
<feature type="transmembrane region" description="Helical" evidence="1">
    <location>
        <begin position="87"/>
        <end position="106"/>
    </location>
</feature>
<sequence length="167" mass="19337">MRILIVTFKKSADLYDHSQNEGSAYRFYVLFNWGVRKVLGKRCDSMAYFPPNLLELTPTPNYTPHCVATFVYTASGFLVRNVSFVYLGYWFGVFVVVQYNGFVVYGSDYLPVVKRRESRPSDDPRITEVQAMDNITSTRVSPFNTFIMDVGHMYSCDKARIEHSKRH</sequence>
<keyword evidence="1" id="KW-1133">Transmembrane helix</keyword>
<dbReference type="EMBL" id="CCYD01001336">
    <property type="protein sequence ID" value="CEG44920.1"/>
    <property type="molecule type" value="Genomic_DNA"/>
</dbReference>
<keyword evidence="1" id="KW-0472">Membrane</keyword>
<proteinExistence type="predicted"/>
<dbReference type="RefSeq" id="XP_024581289.1">
    <property type="nucleotide sequence ID" value="XM_024731075.1"/>
</dbReference>
<reference evidence="3" key="1">
    <citation type="submission" date="2014-09" db="EMBL/GenBank/DDBJ databases">
        <authorList>
            <person name="Sharma Rahul"/>
            <person name="Thines Marco"/>
        </authorList>
    </citation>
    <scope>NUCLEOTIDE SEQUENCE [LARGE SCALE GENOMIC DNA]</scope>
</reference>
<name>A0A0P1AUI4_PLAHL</name>
<dbReference type="Proteomes" id="UP000054928">
    <property type="component" value="Unassembled WGS sequence"/>
</dbReference>
<keyword evidence="3" id="KW-1185">Reference proteome</keyword>
<evidence type="ECO:0000256" key="1">
    <source>
        <dbReference type="SAM" id="Phobius"/>
    </source>
</evidence>
<accession>A0A0P1AUI4</accession>
<keyword evidence="1" id="KW-0812">Transmembrane</keyword>
<dbReference type="AlphaFoldDB" id="A0A0P1AUI4"/>